<dbReference type="Gene3D" id="2.30.30.60">
    <property type="match status" value="1"/>
</dbReference>
<keyword evidence="3 5" id="KW-1133">Transmembrane helix</keyword>
<dbReference type="AlphaFoldDB" id="A0A1N6ICM9"/>
<feature type="transmembrane region" description="Helical" evidence="5">
    <location>
        <begin position="73"/>
        <end position="102"/>
    </location>
</feature>
<dbReference type="CDD" id="cd00038">
    <property type="entry name" value="CAP_ED"/>
    <property type="match status" value="1"/>
</dbReference>
<dbReference type="InterPro" id="IPR000595">
    <property type="entry name" value="cNMP-bd_dom"/>
</dbReference>
<sequence>MDELFGEGWLFWGVVLAIGVPVLLVVLTEVLGWLTRRGSAAAGPVRLLRNWVVPVGALFGLLIFAFQSPADQVWARVVATVLGFLVILLVLSALNVALFANAKPGSWRERIPSIFVDLGRLVLIVVGLAILFSWVWDADVGGLIAALGVTSIVIGLALQNAVGGIISGLLLLFEQPFKLGDWLDTGSVRGRVIEVNWRAVHIDTGAGVQIVPNASLANASFTNLSLPTELHRAMATVTFSTDDPPHEVIDLVVDVARGLPMAATGEQPAARYLGAAKYEVEVPVSGPAAADDAVSLLLAWLWYAARRRGLSLDGDSTDPVAEPAQLDAAFELIAPAFRLSAEDRARLAPACHLERFGTGEVVQQPDRVPDMLRVVVDGRLALSIVTDRGAIDAGWAEVGESVGQTVLTREPSFVRAVAAEVTTLLVMPLTVIDEIVRSNPAVARDIGQAIENRRRAASDALAAAGIVRGALGGRG</sequence>
<dbReference type="Gene3D" id="1.10.287.1260">
    <property type="match status" value="1"/>
</dbReference>
<dbReference type="STRING" id="232089.SAMN05443544_3913"/>
<dbReference type="SUPFAM" id="SSF50182">
    <property type="entry name" value="Sm-like ribonucleoproteins"/>
    <property type="match status" value="1"/>
</dbReference>
<dbReference type="RefSeq" id="WP_074262021.1">
    <property type="nucleotide sequence ID" value="NZ_FSRJ01000006.1"/>
</dbReference>
<accession>A0A1N6ICM9</accession>
<feature type="domain" description="Mechanosensitive ion channel MscS" evidence="6">
    <location>
        <begin position="161"/>
        <end position="225"/>
    </location>
</feature>
<keyword evidence="8" id="KW-1185">Reference proteome</keyword>
<evidence type="ECO:0000256" key="4">
    <source>
        <dbReference type="ARBA" id="ARBA00023136"/>
    </source>
</evidence>
<feature type="transmembrane region" description="Helical" evidence="5">
    <location>
        <begin position="114"/>
        <end position="136"/>
    </location>
</feature>
<evidence type="ECO:0000256" key="3">
    <source>
        <dbReference type="ARBA" id="ARBA00022989"/>
    </source>
</evidence>
<dbReference type="Gene3D" id="2.60.120.10">
    <property type="entry name" value="Jelly Rolls"/>
    <property type="match status" value="1"/>
</dbReference>
<dbReference type="OrthoDB" id="9775207at2"/>
<dbReference type="EMBL" id="FSRJ01000006">
    <property type="protein sequence ID" value="SIO29798.1"/>
    <property type="molecule type" value="Genomic_DNA"/>
</dbReference>
<keyword evidence="4 5" id="KW-0472">Membrane</keyword>
<dbReference type="InterPro" id="IPR010920">
    <property type="entry name" value="LSM_dom_sf"/>
</dbReference>
<evidence type="ECO:0000259" key="6">
    <source>
        <dbReference type="Pfam" id="PF00924"/>
    </source>
</evidence>
<organism evidence="7 8">
    <name type="scientific">Agromyces cerinus subsp. cerinus</name>
    <dbReference type="NCBI Taxonomy" id="232089"/>
    <lineage>
        <taxon>Bacteria</taxon>
        <taxon>Bacillati</taxon>
        <taxon>Actinomycetota</taxon>
        <taxon>Actinomycetes</taxon>
        <taxon>Micrococcales</taxon>
        <taxon>Microbacteriaceae</taxon>
        <taxon>Agromyces</taxon>
    </lineage>
</organism>
<reference evidence="8" key="1">
    <citation type="submission" date="2016-11" db="EMBL/GenBank/DDBJ databases">
        <authorList>
            <person name="Varghese N."/>
            <person name="Submissions S."/>
        </authorList>
    </citation>
    <scope>NUCLEOTIDE SEQUENCE [LARGE SCALE GENOMIC DNA]</scope>
    <source>
        <strain evidence="8">DSM 8595</strain>
    </source>
</reference>
<dbReference type="GO" id="GO:0016020">
    <property type="term" value="C:membrane"/>
    <property type="evidence" value="ECO:0007669"/>
    <property type="project" value="UniProtKB-SubCell"/>
</dbReference>
<gene>
    <name evidence="7" type="ORF">SAMN05443544_3913</name>
</gene>
<dbReference type="GO" id="GO:0055085">
    <property type="term" value="P:transmembrane transport"/>
    <property type="evidence" value="ECO:0007669"/>
    <property type="project" value="InterPro"/>
</dbReference>
<evidence type="ECO:0000256" key="5">
    <source>
        <dbReference type="SAM" id="Phobius"/>
    </source>
</evidence>
<protein>
    <submittedName>
        <fullName evidence="7">Cyclic nucleotide-binding protein</fullName>
    </submittedName>
</protein>
<evidence type="ECO:0000313" key="7">
    <source>
        <dbReference type="EMBL" id="SIO29798.1"/>
    </source>
</evidence>
<evidence type="ECO:0000313" key="8">
    <source>
        <dbReference type="Proteomes" id="UP000184699"/>
    </source>
</evidence>
<dbReference type="InterPro" id="IPR014710">
    <property type="entry name" value="RmlC-like_jellyroll"/>
</dbReference>
<dbReference type="PANTHER" id="PTHR30566">
    <property type="entry name" value="YNAI-RELATED MECHANOSENSITIVE ION CHANNEL"/>
    <property type="match status" value="1"/>
</dbReference>
<proteinExistence type="predicted"/>
<feature type="transmembrane region" description="Helical" evidence="5">
    <location>
        <begin position="12"/>
        <end position="35"/>
    </location>
</feature>
<evidence type="ECO:0000256" key="1">
    <source>
        <dbReference type="ARBA" id="ARBA00004370"/>
    </source>
</evidence>
<dbReference type="InterPro" id="IPR018490">
    <property type="entry name" value="cNMP-bd_dom_sf"/>
</dbReference>
<dbReference type="InterPro" id="IPR023408">
    <property type="entry name" value="MscS_beta-dom_sf"/>
</dbReference>
<dbReference type="SUPFAM" id="SSF51206">
    <property type="entry name" value="cAMP-binding domain-like"/>
    <property type="match status" value="1"/>
</dbReference>
<dbReference type="Proteomes" id="UP000184699">
    <property type="component" value="Unassembled WGS sequence"/>
</dbReference>
<feature type="transmembrane region" description="Helical" evidence="5">
    <location>
        <begin position="142"/>
        <end position="173"/>
    </location>
</feature>
<evidence type="ECO:0000256" key="2">
    <source>
        <dbReference type="ARBA" id="ARBA00022692"/>
    </source>
</evidence>
<comment type="subcellular location">
    <subcellularLocation>
        <location evidence="1">Membrane</location>
    </subcellularLocation>
</comment>
<feature type="transmembrane region" description="Helical" evidence="5">
    <location>
        <begin position="47"/>
        <end position="67"/>
    </location>
</feature>
<dbReference type="InterPro" id="IPR006685">
    <property type="entry name" value="MscS_channel_2nd"/>
</dbReference>
<dbReference type="PANTHER" id="PTHR30566:SF25">
    <property type="entry name" value="INNER MEMBRANE PROTEIN"/>
    <property type="match status" value="1"/>
</dbReference>
<name>A0A1N6ICM9_9MICO</name>
<keyword evidence="2 5" id="KW-0812">Transmembrane</keyword>
<dbReference type="Pfam" id="PF00924">
    <property type="entry name" value="MS_channel_2nd"/>
    <property type="match status" value="1"/>
</dbReference>